<proteinExistence type="inferred from homology"/>
<accession>A0A4V1EII4</accession>
<name>A0A4V1EII4_9BURK</name>
<feature type="transmembrane region" description="Helical" evidence="6">
    <location>
        <begin position="223"/>
        <end position="243"/>
    </location>
</feature>
<dbReference type="OrthoDB" id="5298283at2"/>
<keyword evidence="4 6" id="KW-1133">Transmembrane helix</keyword>
<evidence type="ECO:0000256" key="3">
    <source>
        <dbReference type="ARBA" id="ARBA00022692"/>
    </source>
</evidence>
<evidence type="ECO:0000256" key="5">
    <source>
        <dbReference type="ARBA" id="ARBA00023136"/>
    </source>
</evidence>
<feature type="transmembrane region" description="Helical" evidence="6">
    <location>
        <begin position="72"/>
        <end position="97"/>
    </location>
</feature>
<comment type="subcellular location">
    <subcellularLocation>
        <location evidence="1">Membrane</location>
        <topology evidence="1">Multi-pass membrane protein</topology>
    </subcellularLocation>
</comment>
<dbReference type="GO" id="GO:0016020">
    <property type="term" value="C:membrane"/>
    <property type="evidence" value="ECO:0007669"/>
    <property type="project" value="UniProtKB-SubCell"/>
</dbReference>
<dbReference type="RefSeq" id="WP_137336649.1">
    <property type="nucleotide sequence ID" value="NZ_CP040078.1"/>
</dbReference>
<evidence type="ECO:0000256" key="6">
    <source>
        <dbReference type="SAM" id="Phobius"/>
    </source>
</evidence>
<evidence type="ECO:0000256" key="1">
    <source>
        <dbReference type="ARBA" id="ARBA00004141"/>
    </source>
</evidence>
<dbReference type="PANTHER" id="PTHR21716:SF61">
    <property type="entry name" value="BLR8064 PROTEIN"/>
    <property type="match status" value="1"/>
</dbReference>
<evidence type="ECO:0000256" key="4">
    <source>
        <dbReference type="ARBA" id="ARBA00022989"/>
    </source>
</evidence>
<keyword evidence="5 6" id="KW-0472">Membrane</keyword>
<protein>
    <submittedName>
        <fullName evidence="7">AI-2E family transporter</fullName>
    </submittedName>
</protein>
<gene>
    <name evidence="7" type="ORF">FAZ95_33325</name>
</gene>
<comment type="similarity">
    <text evidence="2">Belongs to the autoinducer-2 exporter (AI-2E) (TC 2.A.86) family.</text>
</comment>
<evidence type="ECO:0000313" key="7">
    <source>
        <dbReference type="EMBL" id="QCP53880.1"/>
    </source>
</evidence>
<sequence length="355" mass="37752">MAEENPADIEPNHRKLQRIASTVLYAALVLLALWVMRDFIPAVAWAMVIAITLWPLLARFEAFCGSHFRTTLFAIAVTTAIGLLVVLPFVLVFAQAVSEIHEFIAWLRTAEANGIPEPDFVAHLPFGSSQVATWWQDNLALPLQGSPAMKALHGGTVVTLGRRFGTLAAHGLVVFAFTLVTLFVIFQAGPQLSGNLLKGTRRAFGPHGALLAVRMAAAVRGTVSGLVVVGLGEGALLGVAYLVSGVPHAAVLGLLTAIAAMLPFCAPLVFCGAALWLFTQGATVWAIGVVVFGVVVVFIAEHFVRPILIGGSTRLPFLLVLFGILGGAQTFGFIGLFIGPALMTVLTVLWSEWVR</sequence>
<keyword evidence="3 6" id="KW-0812">Transmembrane</keyword>
<feature type="transmembrane region" description="Helical" evidence="6">
    <location>
        <begin position="167"/>
        <end position="188"/>
    </location>
</feature>
<keyword evidence="8" id="KW-1185">Reference proteome</keyword>
<dbReference type="KEGG" id="tvl:FAZ95_33325"/>
<dbReference type="PANTHER" id="PTHR21716">
    <property type="entry name" value="TRANSMEMBRANE PROTEIN"/>
    <property type="match status" value="1"/>
</dbReference>
<reference evidence="7 8" key="1">
    <citation type="submission" date="2019-05" db="EMBL/GenBank/DDBJ databases">
        <title>Burkholderia sp. DHOD12, isolated from subtropical forest soil.</title>
        <authorList>
            <person name="Gao Z.-H."/>
            <person name="Qiu L.-H."/>
        </authorList>
    </citation>
    <scope>NUCLEOTIDE SEQUENCE [LARGE SCALE GENOMIC DNA]</scope>
    <source>
        <strain evidence="7 8">DHOD12</strain>
    </source>
</reference>
<feature type="transmembrane region" description="Helical" evidence="6">
    <location>
        <begin position="250"/>
        <end position="276"/>
    </location>
</feature>
<dbReference type="AlphaFoldDB" id="A0A4V1EII4"/>
<evidence type="ECO:0000256" key="2">
    <source>
        <dbReference type="ARBA" id="ARBA00009773"/>
    </source>
</evidence>
<feature type="transmembrane region" description="Helical" evidence="6">
    <location>
        <begin position="19"/>
        <end position="36"/>
    </location>
</feature>
<dbReference type="Pfam" id="PF01594">
    <property type="entry name" value="AI-2E_transport"/>
    <property type="match status" value="1"/>
</dbReference>
<dbReference type="Proteomes" id="UP000298656">
    <property type="component" value="Chromosome 2"/>
</dbReference>
<dbReference type="EMBL" id="CP040078">
    <property type="protein sequence ID" value="QCP53880.1"/>
    <property type="molecule type" value="Genomic_DNA"/>
</dbReference>
<dbReference type="InterPro" id="IPR002549">
    <property type="entry name" value="AI-2E-like"/>
</dbReference>
<feature type="transmembrane region" description="Helical" evidence="6">
    <location>
        <begin position="42"/>
        <end position="60"/>
    </location>
</feature>
<organism evidence="7 8">
    <name type="scientific">Trinickia violacea</name>
    <dbReference type="NCBI Taxonomy" id="2571746"/>
    <lineage>
        <taxon>Bacteria</taxon>
        <taxon>Pseudomonadati</taxon>
        <taxon>Pseudomonadota</taxon>
        <taxon>Betaproteobacteria</taxon>
        <taxon>Burkholderiales</taxon>
        <taxon>Burkholderiaceae</taxon>
        <taxon>Trinickia</taxon>
    </lineage>
</organism>
<evidence type="ECO:0000313" key="8">
    <source>
        <dbReference type="Proteomes" id="UP000298656"/>
    </source>
</evidence>
<feature type="transmembrane region" description="Helical" evidence="6">
    <location>
        <begin position="282"/>
        <end position="300"/>
    </location>
</feature>